<evidence type="ECO:0000313" key="1">
    <source>
        <dbReference type="EMBL" id="AAZ45351.1"/>
    </source>
</evidence>
<dbReference type="AlphaFoldDB" id="Q47II0"/>
<dbReference type="eggNOG" id="ENOG502ZB76">
    <property type="taxonomic scope" value="Bacteria"/>
</dbReference>
<dbReference type="STRING" id="159087.Daro_0594"/>
<accession>Q47II0</accession>
<sequence length="513" mass="56851">MLNKVANLGGLFAQKADHPLADLRELRKVLSEIPKDNAFKALDELAGWLESLAGVDGFPADRRYEVVLQLDEAAQPHLKRLAREYFQTRLSRSEEQRLWSINYGFWTLLAAAYERCLLSVAEKPRPSELAKTALPVLPIRLIAALRQMLKWEQFHYGPSRGELWRRLGFALLAADEAGQASRAVSLPGKSGTTSADLEYQKAMVFQAASLDSLLPLEIELAERLIAHFLPGFVFGAHVHIDSVYWSDLVLPQPPLRLAQMPAQAVPTQRFLKPGLAHEAMLALLGELERGGDMPPEIDLGGLYQVKLLVKVLRHLAAYLAPIPPQRQFDRHRVKHRMSVLHGLVNAFVVFSGEFGGRPAGLPVESWVVENVSRGGFGAVLGNVPGEWLKVGALIAMQPEGGENWLVGVIRRYRRASESESRIGIQAIARQAVSVELRIRTASSYASAASIPALMLLDGNEPGELRVILPPMTFDARESMEYASEGRRYVLTPVALVEQTGDFELVRYRQSVLG</sequence>
<dbReference type="HOGENOM" id="CLU_539320_0_0_4"/>
<name>Q47II0_DECAR</name>
<proteinExistence type="predicted"/>
<gene>
    <name evidence="1" type="ordered locus">Daro_0594</name>
</gene>
<organism evidence="1">
    <name type="scientific">Dechloromonas aromatica (strain RCB)</name>
    <dbReference type="NCBI Taxonomy" id="159087"/>
    <lineage>
        <taxon>Bacteria</taxon>
        <taxon>Pseudomonadati</taxon>
        <taxon>Pseudomonadota</taxon>
        <taxon>Betaproteobacteria</taxon>
        <taxon>Rhodocyclales</taxon>
        <taxon>Azonexaceae</taxon>
        <taxon>Dechloromonas</taxon>
    </lineage>
</organism>
<dbReference type="KEGG" id="dar:Daro_0594"/>
<reference evidence="1" key="1">
    <citation type="submission" date="2005-08" db="EMBL/GenBank/DDBJ databases">
        <title>Complete sequence of Dechloromonas aromatica RCB.</title>
        <authorList>
            <person name="Salinero K.K."/>
            <person name="Copeland A."/>
            <person name="Lucas S."/>
            <person name="Lapidus A."/>
            <person name="Barry K."/>
            <person name="Detter J.C."/>
            <person name="Glavina T."/>
            <person name="Hammon N."/>
            <person name="Israni S."/>
            <person name="Pitluck S."/>
            <person name="Di Bartolo G."/>
            <person name="Trong S."/>
            <person name="Schmutz J."/>
            <person name="Larimer F."/>
            <person name="Land M."/>
            <person name="Ivanova N."/>
            <person name="Richardson P."/>
        </authorList>
    </citation>
    <scope>NUCLEOTIDE SEQUENCE</scope>
    <source>
        <strain evidence="1">RCB</strain>
    </source>
</reference>
<protein>
    <recommendedName>
        <fullName evidence="2">PilZ domain-containing protein</fullName>
    </recommendedName>
</protein>
<dbReference type="EMBL" id="CP000089">
    <property type="protein sequence ID" value="AAZ45351.1"/>
    <property type="molecule type" value="Genomic_DNA"/>
</dbReference>
<evidence type="ECO:0008006" key="2">
    <source>
        <dbReference type="Google" id="ProtNLM"/>
    </source>
</evidence>